<name>M2QX68_CERS8</name>
<evidence type="ECO:0000313" key="1">
    <source>
        <dbReference type="EMBL" id="EMD36725.1"/>
    </source>
</evidence>
<gene>
    <name evidence="1" type="ORF">CERSUDRAFT_65537</name>
</gene>
<evidence type="ECO:0000313" key="2">
    <source>
        <dbReference type="Proteomes" id="UP000016930"/>
    </source>
</evidence>
<dbReference type="STRING" id="914234.M2QX68"/>
<dbReference type="AlphaFoldDB" id="M2QX68"/>
<dbReference type="EMBL" id="KB445797">
    <property type="protein sequence ID" value="EMD36725.1"/>
    <property type="molecule type" value="Genomic_DNA"/>
</dbReference>
<reference evidence="1 2" key="1">
    <citation type="journal article" date="2012" name="Proc. Natl. Acad. Sci. U.S.A.">
        <title>Comparative genomics of Ceriporiopsis subvermispora and Phanerochaete chrysosporium provide insight into selective ligninolysis.</title>
        <authorList>
            <person name="Fernandez-Fueyo E."/>
            <person name="Ruiz-Duenas F.J."/>
            <person name="Ferreira P."/>
            <person name="Floudas D."/>
            <person name="Hibbett D.S."/>
            <person name="Canessa P."/>
            <person name="Larrondo L.F."/>
            <person name="James T.Y."/>
            <person name="Seelenfreund D."/>
            <person name="Lobos S."/>
            <person name="Polanco R."/>
            <person name="Tello M."/>
            <person name="Honda Y."/>
            <person name="Watanabe T."/>
            <person name="Watanabe T."/>
            <person name="Ryu J.S."/>
            <person name="Kubicek C.P."/>
            <person name="Schmoll M."/>
            <person name="Gaskell J."/>
            <person name="Hammel K.E."/>
            <person name="St John F.J."/>
            <person name="Vanden Wymelenberg A."/>
            <person name="Sabat G."/>
            <person name="Splinter BonDurant S."/>
            <person name="Syed K."/>
            <person name="Yadav J.S."/>
            <person name="Doddapaneni H."/>
            <person name="Subramanian V."/>
            <person name="Lavin J.L."/>
            <person name="Oguiza J.A."/>
            <person name="Perez G."/>
            <person name="Pisabarro A.G."/>
            <person name="Ramirez L."/>
            <person name="Santoyo F."/>
            <person name="Master E."/>
            <person name="Coutinho P.M."/>
            <person name="Henrissat B."/>
            <person name="Lombard V."/>
            <person name="Magnuson J.K."/>
            <person name="Kuees U."/>
            <person name="Hori C."/>
            <person name="Igarashi K."/>
            <person name="Samejima M."/>
            <person name="Held B.W."/>
            <person name="Barry K.W."/>
            <person name="LaButti K.M."/>
            <person name="Lapidus A."/>
            <person name="Lindquist E.A."/>
            <person name="Lucas S.M."/>
            <person name="Riley R."/>
            <person name="Salamov A.A."/>
            <person name="Hoffmeister D."/>
            <person name="Schwenk D."/>
            <person name="Hadar Y."/>
            <person name="Yarden O."/>
            <person name="de Vries R.P."/>
            <person name="Wiebenga A."/>
            <person name="Stenlid J."/>
            <person name="Eastwood D."/>
            <person name="Grigoriev I.V."/>
            <person name="Berka R.M."/>
            <person name="Blanchette R.A."/>
            <person name="Kersten P."/>
            <person name="Martinez A.T."/>
            <person name="Vicuna R."/>
            <person name="Cullen D."/>
        </authorList>
    </citation>
    <scope>NUCLEOTIDE SEQUENCE [LARGE SCALE GENOMIC DNA]</scope>
    <source>
        <strain evidence="1 2">B</strain>
    </source>
</reference>
<organism evidence="1 2">
    <name type="scientific">Ceriporiopsis subvermispora (strain B)</name>
    <name type="common">White-rot fungus</name>
    <name type="synonym">Gelatoporia subvermispora</name>
    <dbReference type="NCBI Taxonomy" id="914234"/>
    <lineage>
        <taxon>Eukaryota</taxon>
        <taxon>Fungi</taxon>
        <taxon>Dikarya</taxon>
        <taxon>Basidiomycota</taxon>
        <taxon>Agaricomycotina</taxon>
        <taxon>Agaricomycetes</taxon>
        <taxon>Polyporales</taxon>
        <taxon>Gelatoporiaceae</taxon>
        <taxon>Gelatoporia</taxon>
    </lineage>
</organism>
<protein>
    <recommendedName>
        <fullName evidence="3">Fungal N-terminal domain-containing protein</fullName>
    </recommendedName>
</protein>
<evidence type="ECO:0008006" key="3">
    <source>
        <dbReference type="Google" id="ProtNLM"/>
    </source>
</evidence>
<dbReference type="OrthoDB" id="4179406at2759"/>
<dbReference type="Proteomes" id="UP000016930">
    <property type="component" value="Unassembled WGS sequence"/>
</dbReference>
<dbReference type="HOGENOM" id="CLU_026455_1_0_1"/>
<proteinExistence type="predicted"/>
<sequence>MRKPLAALMTTATMGMLFKQLDIAFSAISGPLCYIPGTSRFPQCHTLSRRLGEHRKSEWADYPKLIDIQTATFEQLLDESKAEVATRDLTTLVRVSALTSKERLANLLAEFVQDAKHTGRGLQRLNAKIGGAVDSCERLDYAARSIEAAKAKDSSSTISVFWPFASDKHTRDIVLQTFHDTMRTLSAHIQCVTLEATLSLNNLEKLEESLTTLHELVSREDASLASAKNELLGELWTRIGGNRRFLRNTMQGISEEMEEMRDRVAAPDILGERIPVEIHIKSINSGLERLTEGRMEAKEREEEIVKKILGDDGGRPMLE</sequence>
<keyword evidence="2" id="KW-1185">Reference proteome</keyword>
<accession>M2QX68</accession>